<dbReference type="EMBL" id="SRYG01000001">
    <property type="protein sequence ID" value="TGY67325.1"/>
    <property type="molecule type" value="Genomic_DNA"/>
</dbReference>
<dbReference type="Proteomes" id="UP000308836">
    <property type="component" value="Unassembled WGS sequence"/>
</dbReference>
<gene>
    <name evidence="1" type="ORF">E5336_00700</name>
</gene>
<accession>A0AC61RG66</accession>
<organism evidence="1 2">
    <name type="scientific">Dubosiella muris</name>
    <dbReference type="NCBI Taxonomy" id="3038133"/>
    <lineage>
        <taxon>Bacteria</taxon>
        <taxon>Bacillati</taxon>
        <taxon>Bacillota</taxon>
        <taxon>Erysipelotrichia</taxon>
        <taxon>Erysipelotrichales</taxon>
        <taxon>Erysipelotrichaceae</taxon>
        <taxon>Dubosiella</taxon>
    </lineage>
</organism>
<keyword evidence="2" id="KW-1185">Reference proteome</keyword>
<evidence type="ECO:0000313" key="1">
    <source>
        <dbReference type="EMBL" id="TGY67325.1"/>
    </source>
</evidence>
<protein>
    <submittedName>
        <fullName evidence="1">Winged helix-turn-helix transcriptional regulator</fullName>
    </submittedName>
</protein>
<name>A0AC61RG66_9FIRM</name>
<evidence type="ECO:0000313" key="2">
    <source>
        <dbReference type="Proteomes" id="UP000308836"/>
    </source>
</evidence>
<proteinExistence type="predicted"/>
<reference evidence="1" key="1">
    <citation type="submission" date="2019-04" db="EMBL/GenBank/DDBJ databases">
        <title>Microbes associate with the intestines of laboratory mice.</title>
        <authorList>
            <person name="Navarre W."/>
            <person name="Wong E."/>
            <person name="Huang K."/>
            <person name="Tropini C."/>
            <person name="Ng K."/>
            <person name="Yu B."/>
        </authorList>
    </citation>
    <scope>NUCLEOTIDE SEQUENCE</scope>
    <source>
        <strain evidence="1">NM09_H32</strain>
    </source>
</reference>
<comment type="caution">
    <text evidence="1">The sequence shown here is derived from an EMBL/GenBank/DDBJ whole genome shotgun (WGS) entry which is preliminary data.</text>
</comment>
<sequence>MMETQNIEWKEKWHDKYLEWICGFANAEGGRLVIGRDDAGNVVGVRDVKKLLEDIPNKVRDAMGILVDVNVYEENGLEYIEIVVPPYPVGISCKGIYYIRSGSTKQVLTGPALEAFLLRKRGITWDNMAFPVFTMDDVDDEAIACFKELASKSGRIEPKLLDEPKAVLLEKLHLTHGSYLTNAAMLLFAKKPEQWMAGAYVKIGYFETDADLLYQDEVHGPLITIVDRIMELVYLKYMRAKITYEGIQRIERYFVPKEALREALLNAIVHKQYQSCIPIQVSVYEDRVYIANVGCLPEHWTMDDLLGKHASRPYNPKLANVFHIAGFIESWGRGVEKIQLACAQNEAPAPKYFVKPQDIMIEFTASEEQVVRKPINRMELPKSLSKTQQAILDLLIEDPGYTREVLREKLNMTDRTIARHVKQLREKGIIHRVGSKKNGYWEIHMDKI</sequence>